<evidence type="ECO:0000313" key="3">
    <source>
        <dbReference type="Proteomes" id="UP001317259"/>
    </source>
</evidence>
<feature type="region of interest" description="Disordered" evidence="1">
    <location>
        <begin position="1"/>
        <end position="33"/>
    </location>
</feature>
<gene>
    <name evidence="2" type="ORF">MF672_001715</name>
</gene>
<reference evidence="2 3" key="1">
    <citation type="submission" date="2022-04" db="EMBL/GenBank/DDBJ databases">
        <title>Genome draft of Actinomadura sp. ATCC 31491.</title>
        <authorList>
            <person name="Shi X."/>
            <person name="Du Y."/>
        </authorList>
    </citation>
    <scope>NUCLEOTIDE SEQUENCE [LARGE SCALE GENOMIC DNA]</scope>
    <source>
        <strain evidence="2 3">ATCC 31491</strain>
    </source>
</reference>
<accession>A0ABT0FJZ6</accession>
<name>A0ABT0FJZ6_9ACTN</name>
<organism evidence="2 3">
    <name type="scientific">Actinomadura luzonensis</name>
    <dbReference type="NCBI Taxonomy" id="2805427"/>
    <lineage>
        <taxon>Bacteria</taxon>
        <taxon>Bacillati</taxon>
        <taxon>Actinomycetota</taxon>
        <taxon>Actinomycetes</taxon>
        <taxon>Streptosporangiales</taxon>
        <taxon>Thermomonosporaceae</taxon>
        <taxon>Actinomadura</taxon>
    </lineage>
</organism>
<sequence length="105" mass="10762">MSTASAASGSVAPCSRSRARSGTPLTSSMTMAAPPPSWMYSHIVAMWGWRSVVSSRASDWNLATAAGSPSSRGARYLIATLTPVSSCTASTTRPPAPAPSCLICV</sequence>
<comment type="caution">
    <text evidence="2">The sequence shown here is derived from an EMBL/GenBank/DDBJ whole genome shotgun (WGS) entry which is preliminary data.</text>
</comment>
<dbReference type="Proteomes" id="UP001317259">
    <property type="component" value="Unassembled WGS sequence"/>
</dbReference>
<dbReference type="EMBL" id="JAKRKC020000001">
    <property type="protein sequence ID" value="MCK2212523.1"/>
    <property type="molecule type" value="Genomic_DNA"/>
</dbReference>
<proteinExistence type="predicted"/>
<protein>
    <submittedName>
        <fullName evidence="2">Uncharacterized protein</fullName>
    </submittedName>
</protein>
<evidence type="ECO:0000256" key="1">
    <source>
        <dbReference type="SAM" id="MobiDB-lite"/>
    </source>
</evidence>
<evidence type="ECO:0000313" key="2">
    <source>
        <dbReference type="EMBL" id="MCK2212523.1"/>
    </source>
</evidence>
<keyword evidence="3" id="KW-1185">Reference proteome</keyword>